<evidence type="ECO:0000313" key="2">
    <source>
        <dbReference type="EMBL" id="OKO99466.1"/>
    </source>
</evidence>
<comment type="caution">
    <text evidence="2">The sequence shown here is derived from an EMBL/GenBank/DDBJ whole genome shotgun (WGS) entry which is preliminary data.</text>
</comment>
<gene>
    <name evidence="2" type="ORF">Xedl_03636</name>
</gene>
<dbReference type="STRING" id="1873482.Xedl_03636"/>
<feature type="domain" description="A-factor biosynthesis hotdog" evidence="1">
    <location>
        <begin position="84"/>
        <end position="206"/>
    </location>
</feature>
<organism evidence="2 3">
    <name type="scientific">Xenorhabdus eapokensis</name>
    <dbReference type="NCBI Taxonomy" id="1873482"/>
    <lineage>
        <taxon>Bacteria</taxon>
        <taxon>Pseudomonadati</taxon>
        <taxon>Pseudomonadota</taxon>
        <taxon>Gammaproteobacteria</taxon>
        <taxon>Enterobacterales</taxon>
        <taxon>Morganellaceae</taxon>
        <taxon>Xenorhabdus</taxon>
    </lineage>
</organism>
<dbReference type="Proteomes" id="UP000186268">
    <property type="component" value="Unassembled WGS sequence"/>
</dbReference>
<evidence type="ECO:0000259" key="1">
    <source>
        <dbReference type="Pfam" id="PF03756"/>
    </source>
</evidence>
<reference evidence="2 3" key="1">
    <citation type="submission" date="2016-09" db="EMBL/GenBank/DDBJ databases">
        <title>Xenorhabdus thuongxuanensis sp. nov. and Xenorhabdus eapokensis sp. nov., isolated from Steinernema species.</title>
        <authorList>
            <person name="Kaempfer P."/>
            <person name="Tobias N.J."/>
            <person name="Phan Ke L."/>
            <person name="Bode H.B."/>
            <person name="Glaeser S.P."/>
        </authorList>
    </citation>
    <scope>NUCLEOTIDE SEQUENCE [LARGE SCALE GENOMIC DNA]</scope>
    <source>
        <strain evidence="2 3">DL20</strain>
    </source>
</reference>
<dbReference type="InterPro" id="IPR005509">
    <property type="entry name" value="AfsA_hotdog_dom"/>
</dbReference>
<dbReference type="Pfam" id="PF03756">
    <property type="entry name" value="AfsA"/>
    <property type="match status" value="1"/>
</dbReference>
<keyword evidence="3" id="KW-1185">Reference proteome</keyword>
<evidence type="ECO:0000313" key="3">
    <source>
        <dbReference type="Proteomes" id="UP000186268"/>
    </source>
</evidence>
<protein>
    <recommendedName>
        <fullName evidence="1">A-factor biosynthesis hotdog domain-containing protein</fullName>
    </recommendedName>
</protein>
<accession>A0A1Q5TGU7</accession>
<dbReference type="EMBL" id="MKGQ01000053">
    <property type="protein sequence ID" value="OKO99466.1"/>
    <property type="molecule type" value="Genomic_DNA"/>
</dbReference>
<dbReference type="AlphaFoldDB" id="A0A1Q5TGU7"/>
<dbReference type="OrthoDB" id="7838374at2"/>
<proteinExistence type="predicted"/>
<name>A0A1Q5TGU7_9GAMM</name>
<sequence length="237" mass="26907">MAYIVVVGDRFTEFSENNNVLTFSQVLKFLSAAQCEDDYQVIFGQGLSKENIEEFKNLLRHGDTDKTLLLNKIHLLRETTRNTHKHKVENVLISETIKTGVVSYQCHLLIDDGCAEMADHVTGQHIQGMVLLEACRQMVNSVSERFLIKTGSEKSFVLHAMNSEFKEYLFPVASSMEMTIRHFRRGLRGDFTAECIITIMQNNTVCLCVGIKFSAIDKGYLSLIEQQMAAKLLSHLH</sequence>
<dbReference type="RefSeq" id="WP_074025156.1">
    <property type="nucleotide sequence ID" value="NZ_CAWNAG010000162.1"/>
</dbReference>